<dbReference type="GO" id="GO:0000287">
    <property type="term" value="F:magnesium ion binding"/>
    <property type="evidence" value="ECO:0007669"/>
    <property type="project" value="TreeGrafter"/>
</dbReference>
<dbReference type="Gene3D" id="3.40.50.2020">
    <property type="match status" value="1"/>
</dbReference>
<keyword evidence="4" id="KW-0808">Transferase</keyword>
<dbReference type="InterPro" id="IPR050408">
    <property type="entry name" value="HGPRT"/>
</dbReference>
<dbReference type="EMBL" id="WBMP01000004">
    <property type="protein sequence ID" value="KAE8546437.1"/>
    <property type="molecule type" value="Genomic_DNA"/>
</dbReference>
<comment type="catalytic activity">
    <reaction evidence="2">
        <text>IMP + diphosphate = hypoxanthine + 5-phospho-alpha-D-ribose 1-diphosphate</text>
        <dbReference type="Rhea" id="RHEA:17973"/>
        <dbReference type="ChEBI" id="CHEBI:17368"/>
        <dbReference type="ChEBI" id="CHEBI:33019"/>
        <dbReference type="ChEBI" id="CHEBI:58017"/>
        <dbReference type="ChEBI" id="CHEBI:58053"/>
        <dbReference type="EC" id="2.4.2.8"/>
    </reaction>
    <physiologicalReaction direction="right-to-left" evidence="2">
        <dbReference type="Rhea" id="RHEA:17975"/>
    </physiologicalReaction>
</comment>
<dbReference type="GO" id="GO:0004422">
    <property type="term" value="F:hypoxanthine phosphoribosyltransferase activity"/>
    <property type="evidence" value="ECO:0007669"/>
    <property type="project" value="TreeGrafter"/>
</dbReference>
<dbReference type="GO" id="GO:0046100">
    <property type="term" value="P:hypoxanthine metabolic process"/>
    <property type="evidence" value="ECO:0007669"/>
    <property type="project" value="TreeGrafter"/>
</dbReference>
<evidence type="ECO:0000313" key="4">
    <source>
        <dbReference type="EMBL" id="KAE8546437.1"/>
    </source>
</evidence>
<dbReference type="GO" id="GO:0005829">
    <property type="term" value="C:cytosol"/>
    <property type="evidence" value="ECO:0007669"/>
    <property type="project" value="TreeGrafter"/>
</dbReference>
<dbReference type="GO" id="GO:0032263">
    <property type="term" value="P:GMP salvage"/>
    <property type="evidence" value="ECO:0007669"/>
    <property type="project" value="TreeGrafter"/>
</dbReference>
<dbReference type="GO" id="GO:0032264">
    <property type="term" value="P:IMP salvage"/>
    <property type="evidence" value="ECO:0007669"/>
    <property type="project" value="TreeGrafter"/>
</dbReference>
<protein>
    <submittedName>
        <fullName evidence="4">Hypoxanthine-guanine phosphoribosyltransferase</fullName>
        <ecNumber evidence="4">2.4.2.8</ecNumber>
    </submittedName>
</protein>
<sequence>MRPSSSRPPLTRSAAIITATPALTNATTDSLDRGFLPIATITDLAIPPRPSLRSPHFGIIRRFGQDPIVMTDTVAEMNQVMADADCLVPEEQVHAAIDTMASAITDRLKDSNPLLFCVMNGGLILTGQLLPRLKFPVQAEYLHATRYRQETTGGILEWKLQPEADMKGRTVLIVDDILDEGTTLCAIADYCLAHGASEVLTAVLVDKEHDRKARPGLKADFTGLYVEDRFLFGYGMDYKGYWRNAPGIYAVKGL</sequence>
<organism evidence="4 5">
    <name type="scientific">Marinobacter nauticus</name>
    <name type="common">Marinobacter hydrocarbonoclasticus</name>
    <name type="synonym">Marinobacter aquaeolei</name>
    <dbReference type="NCBI Taxonomy" id="2743"/>
    <lineage>
        <taxon>Bacteria</taxon>
        <taxon>Pseudomonadati</taxon>
        <taxon>Pseudomonadota</taxon>
        <taxon>Gammaproteobacteria</taxon>
        <taxon>Pseudomonadales</taxon>
        <taxon>Marinobacteraceae</taxon>
        <taxon>Marinobacter</taxon>
    </lineage>
</organism>
<dbReference type="Proteomes" id="UP000469950">
    <property type="component" value="Unassembled WGS sequence"/>
</dbReference>
<evidence type="ECO:0000313" key="5">
    <source>
        <dbReference type="Proteomes" id="UP000469950"/>
    </source>
</evidence>
<feature type="domain" description="Phosphoribosyltransferase" evidence="3">
    <location>
        <begin position="92"/>
        <end position="237"/>
    </location>
</feature>
<dbReference type="NCBIfam" id="NF006605">
    <property type="entry name" value="PRK09162.1"/>
    <property type="match status" value="1"/>
</dbReference>
<dbReference type="AlphaFoldDB" id="A0A833JQV3"/>
<proteinExistence type="predicted"/>
<gene>
    <name evidence="4" type="ORF">F6453_1179</name>
</gene>
<dbReference type="Pfam" id="PF00156">
    <property type="entry name" value="Pribosyltran"/>
    <property type="match status" value="1"/>
</dbReference>
<dbReference type="SUPFAM" id="SSF53271">
    <property type="entry name" value="PRTase-like"/>
    <property type="match status" value="1"/>
</dbReference>
<dbReference type="CDD" id="cd06223">
    <property type="entry name" value="PRTases_typeI"/>
    <property type="match status" value="1"/>
</dbReference>
<name>A0A833JQV3_MARNT</name>
<keyword evidence="4" id="KW-0328">Glycosyltransferase</keyword>
<comment type="catalytic activity">
    <reaction evidence="1">
        <text>GMP + diphosphate = guanine + 5-phospho-alpha-D-ribose 1-diphosphate</text>
        <dbReference type="Rhea" id="RHEA:25424"/>
        <dbReference type="ChEBI" id="CHEBI:16235"/>
        <dbReference type="ChEBI" id="CHEBI:33019"/>
        <dbReference type="ChEBI" id="CHEBI:58017"/>
        <dbReference type="ChEBI" id="CHEBI:58115"/>
        <dbReference type="EC" id="2.4.2.8"/>
    </reaction>
    <physiologicalReaction direction="right-to-left" evidence="1">
        <dbReference type="Rhea" id="RHEA:25426"/>
    </physiologicalReaction>
</comment>
<reference evidence="4 5" key="1">
    <citation type="submission" date="2019-10" db="EMBL/GenBank/DDBJ databases">
        <title>Draft genome sequence of Marinobacter hydrocarbonoclasticus NCT7M from the microbiome of the marine copepod.</title>
        <authorList>
            <person name="Nuttall R."/>
            <person name="Sharma G."/>
            <person name="Moisander P."/>
        </authorList>
    </citation>
    <scope>NUCLEOTIDE SEQUENCE [LARGE SCALE GENOMIC DNA]</scope>
    <source>
        <strain evidence="4 5">NCT7M</strain>
    </source>
</reference>
<dbReference type="InterPro" id="IPR029057">
    <property type="entry name" value="PRTase-like"/>
</dbReference>
<dbReference type="InterPro" id="IPR000836">
    <property type="entry name" value="PRTase_dom"/>
</dbReference>
<evidence type="ECO:0000259" key="3">
    <source>
        <dbReference type="Pfam" id="PF00156"/>
    </source>
</evidence>
<dbReference type="PANTHER" id="PTHR43340">
    <property type="entry name" value="HYPOXANTHINE-GUANINE PHOSPHORIBOSYLTRANSFERASE"/>
    <property type="match status" value="1"/>
</dbReference>
<accession>A0A833JQV3</accession>
<dbReference type="GO" id="GO:0006178">
    <property type="term" value="P:guanine salvage"/>
    <property type="evidence" value="ECO:0007669"/>
    <property type="project" value="TreeGrafter"/>
</dbReference>
<dbReference type="PANTHER" id="PTHR43340:SF1">
    <property type="entry name" value="HYPOXANTHINE PHOSPHORIBOSYLTRANSFERASE"/>
    <property type="match status" value="1"/>
</dbReference>
<evidence type="ECO:0000256" key="2">
    <source>
        <dbReference type="ARBA" id="ARBA00049402"/>
    </source>
</evidence>
<dbReference type="EC" id="2.4.2.8" evidence="4"/>
<evidence type="ECO:0000256" key="1">
    <source>
        <dbReference type="ARBA" id="ARBA00048811"/>
    </source>
</evidence>
<comment type="caution">
    <text evidence="4">The sequence shown here is derived from an EMBL/GenBank/DDBJ whole genome shotgun (WGS) entry which is preliminary data.</text>
</comment>